<reference evidence="1 2" key="1">
    <citation type="submission" date="2024-04" db="EMBL/GenBank/DDBJ databases">
        <authorList>
            <person name="Rising A."/>
            <person name="Reimegard J."/>
            <person name="Sonavane S."/>
            <person name="Akerstrom W."/>
            <person name="Nylinder S."/>
            <person name="Hedman E."/>
            <person name="Kallberg Y."/>
        </authorList>
    </citation>
    <scope>NUCLEOTIDE SEQUENCE [LARGE SCALE GENOMIC DNA]</scope>
</reference>
<dbReference type="EMBL" id="CAXIEN010000451">
    <property type="protein sequence ID" value="CAL1298033.1"/>
    <property type="molecule type" value="Genomic_DNA"/>
</dbReference>
<proteinExistence type="predicted"/>
<dbReference type="Proteomes" id="UP001497382">
    <property type="component" value="Unassembled WGS sequence"/>
</dbReference>
<protein>
    <submittedName>
        <fullName evidence="1">Uncharacterized protein</fullName>
    </submittedName>
</protein>
<name>A0AAV2BPM0_9ARAC</name>
<sequence>MSVQPLYKLCLQRTVFLMRTERWITFSSNPFSNLPSVVIDDLMVCLTSRRFRRGEINFRIVKKRLGEYFLLLTSGKLTHLCLKPFELRQEYEIFLEII</sequence>
<accession>A0AAV2BPM0</accession>
<organism evidence="1 2">
    <name type="scientific">Larinioides sclopetarius</name>
    <dbReference type="NCBI Taxonomy" id="280406"/>
    <lineage>
        <taxon>Eukaryota</taxon>
        <taxon>Metazoa</taxon>
        <taxon>Ecdysozoa</taxon>
        <taxon>Arthropoda</taxon>
        <taxon>Chelicerata</taxon>
        <taxon>Arachnida</taxon>
        <taxon>Araneae</taxon>
        <taxon>Araneomorphae</taxon>
        <taxon>Entelegynae</taxon>
        <taxon>Araneoidea</taxon>
        <taxon>Araneidae</taxon>
        <taxon>Larinioides</taxon>
    </lineage>
</organism>
<evidence type="ECO:0000313" key="2">
    <source>
        <dbReference type="Proteomes" id="UP001497382"/>
    </source>
</evidence>
<keyword evidence="2" id="KW-1185">Reference proteome</keyword>
<gene>
    <name evidence="1" type="ORF">LARSCL_LOCUS20660</name>
</gene>
<comment type="caution">
    <text evidence="1">The sequence shown here is derived from an EMBL/GenBank/DDBJ whole genome shotgun (WGS) entry which is preliminary data.</text>
</comment>
<evidence type="ECO:0000313" key="1">
    <source>
        <dbReference type="EMBL" id="CAL1298033.1"/>
    </source>
</evidence>
<feature type="non-terminal residue" evidence="1">
    <location>
        <position position="98"/>
    </location>
</feature>
<dbReference type="AlphaFoldDB" id="A0AAV2BPM0"/>